<evidence type="ECO:0000313" key="3">
    <source>
        <dbReference type="Proteomes" id="UP001589667"/>
    </source>
</evidence>
<evidence type="ECO:0000313" key="2">
    <source>
        <dbReference type="EMBL" id="MFB9641516.1"/>
    </source>
</evidence>
<proteinExistence type="predicted"/>
<keyword evidence="3" id="KW-1185">Reference proteome</keyword>
<feature type="region of interest" description="Disordered" evidence="1">
    <location>
        <begin position="1"/>
        <end position="20"/>
    </location>
</feature>
<comment type="caution">
    <text evidence="2">The sequence shown here is derived from an EMBL/GenBank/DDBJ whole genome shotgun (WGS) entry which is preliminary data.</text>
</comment>
<organism evidence="2 3">
    <name type="scientific">Agromyces lapidis</name>
    <dbReference type="NCBI Taxonomy" id="279574"/>
    <lineage>
        <taxon>Bacteria</taxon>
        <taxon>Bacillati</taxon>
        <taxon>Actinomycetota</taxon>
        <taxon>Actinomycetes</taxon>
        <taxon>Micrococcales</taxon>
        <taxon>Microbacteriaceae</taxon>
        <taxon>Agromyces</taxon>
    </lineage>
</organism>
<dbReference type="EMBL" id="JBHMBL010000001">
    <property type="protein sequence ID" value="MFB9641516.1"/>
    <property type="molecule type" value="Genomic_DNA"/>
</dbReference>
<evidence type="ECO:0000256" key="1">
    <source>
        <dbReference type="SAM" id="MobiDB-lite"/>
    </source>
</evidence>
<reference evidence="2 3" key="1">
    <citation type="submission" date="2024-09" db="EMBL/GenBank/DDBJ databases">
        <authorList>
            <person name="Sun Q."/>
            <person name="Mori K."/>
        </authorList>
    </citation>
    <scope>NUCLEOTIDE SEQUENCE [LARGE SCALE GENOMIC DNA]</scope>
    <source>
        <strain evidence="2 3">JCM 14321</strain>
    </source>
</reference>
<name>A0ABV5SME8_9MICO</name>
<sequence length="403" mass="44647">MNKYRRRVRDGEQLPSAGTSAHKVASAILADDVQLDSEDRILSAVRMSSTAWGRDDWREFIRAKGQDPDTVTFTYGVTSNPGGGYWNKLLNVRPLAQSMAELFTDADVEAAQKRVRLWKLPTRTPGTGLGAPVAAVLNLADMQLGKSEGGGVEATEQRLYDGLENFQRWVARQRKGGRNIDEVVIVNNGDPGEGIAGNYASQTHTVEKNLRGQMNLVLDVWQAYARNLYPQFDKGQFVSVLCNHMEFGRQGGAKNSITGDSDNGSAFLAETLRRVLSGRSEFDHVEFTIPHDEMNVYTTVAGIPMGFNHGHKIPGSDAAGFEKWLNGQVRGDRQAYEARIWVTAHKHNFQQWEMGSTHVFQCPSCDGGSKWLRDATGRFSRSGILAFLVGEHEPLSWSDPAFL</sequence>
<accession>A0ABV5SME8</accession>
<dbReference type="RefSeq" id="WP_157423109.1">
    <property type="nucleotide sequence ID" value="NZ_BAAANI010000006.1"/>
</dbReference>
<dbReference type="Proteomes" id="UP001589667">
    <property type="component" value="Unassembled WGS sequence"/>
</dbReference>
<protein>
    <submittedName>
        <fullName evidence="2">Uncharacterized protein</fullName>
    </submittedName>
</protein>
<gene>
    <name evidence="2" type="ORF">ACFFQV_04335</name>
</gene>